<dbReference type="Proteomes" id="UP000250163">
    <property type="component" value="Chromosome MORIYA"/>
</dbReference>
<dbReference type="PROSITE" id="PS51257">
    <property type="entry name" value="PROKAR_LIPOPROTEIN"/>
    <property type="match status" value="1"/>
</dbReference>
<proteinExistence type="predicted"/>
<evidence type="ECO:0000313" key="2">
    <source>
        <dbReference type="EMBL" id="SQD77953.1"/>
    </source>
</evidence>
<dbReference type="EMBL" id="LS483250">
    <property type="protein sequence ID" value="SQD77953.1"/>
    <property type="molecule type" value="Genomic_DNA"/>
</dbReference>
<gene>
    <name evidence="2" type="ORF">MORIYA_1475</name>
</gene>
<keyword evidence="1" id="KW-0732">Signal</keyword>
<sequence length="150" mass="16691">MRLAKFAIATALLSSSACAVQPEHYLAYEAKVNSCVEIEKRKPAISLEQLIGLPREAIAKGVFYYKAKNLVDCSAKEELYSLAQALVFNDSSDIDMAAFTYMYLSIALVGKESDFNQVPSNVRNKIEKALQNRNLEVNLVSLYDKLGTMK</sequence>
<accession>A0A330LMP3</accession>
<evidence type="ECO:0000256" key="1">
    <source>
        <dbReference type="SAM" id="SignalP"/>
    </source>
</evidence>
<evidence type="ECO:0008006" key="4">
    <source>
        <dbReference type="Google" id="ProtNLM"/>
    </source>
</evidence>
<protein>
    <recommendedName>
        <fullName evidence="4">Lipoprotein</fullName>
    </recommendedName>
</protein>
<dbReference type="AlphaFoldDB" id="A0A330LMP3"/>
<feature type="chain" id="PRO_5016276604" description="Lipoprotein" evidence="1">
    <location>
        <begin position="20"/>
        <end position="150"/>
    </location>
</feature>
<feature type="signal peptide" evidence="1">
    <location>
        <begin position="1"/>
        <end position="19"/>
    </location>
</feature>
<dbReference type="KEGG" id="mya:MORIYA_1475"/>
<reference evidence="3" key="1">
    <citation type="submission" date="2018-05" db="EMBL/GenBank/DDBJ databases">
        <authorList>
            <person name="Cea G.-C."/>
            <person name="William W."/>
        </authorList>
    </citation>
    <scope>NUCLEOTIDE SEQUENCE [LARGE SCALE GENOMIC DNA]</scope>
    <source>
        <strain evidence="3">DB21MT 5</strain>
    </source>
</reference>
<dbReference type="OrthoDB" id="6399116at2"/>
<evidence type="ECO:0000313" key="3">
    <source>
        <dbReference type="Proteomes" id="UP000250163"/>
    </source>
</evidence>
<dbReference type="RefSeq" id="WP_112713829.1">
    <property type="nucleotide sequence ID" value="NZ_LS483250.1"/>
</dbReference>
<organism evidence="2 3">
    <name type="scientific">Moritella yayanosii</name>
    <dbReference type="NCBI Taxonomy" id="69539"/>
    <lineage>
        <taxon>Bacteria</taxon>
        <taxon>Pseudomonadati</taxon>
        <taxon>Pseudomonadota</taxon>
        <taxon>Gammaproteobacteria</taxon>
        <taxon>Alteromonadales</taxon>
        <taxon>Moritellaceae</taxon>
        <taxon>Moritella</taxon>
    </lineage>
</organism>
<name>A0A330LMP3_9GAMM</name>
<keyword evidence="3" id="KW-1185">Reference proteome</keyword>